<accession>A0ABR2ZUY5</accession>
<keyword evidence="3" id="KW-1185">Reference proteome</keyword>
<reference evidence="2 3" key="1">
    <citation type="submission" date="2024-05" db="EMBL/GenBank/DDBJ databases">
        <title>A draft genome resource for the thread blight pathogen Marasmius tenuissimus strain MS-2.</title>
        <authorList>
            <person name="Yulfo-Soto G.E."/>
            <person name="Baruah I.K."/>
            <person name="Amoako-Attah I."/>
            <person name="Bukari Y."/>
            <person name="Meinhardt L.W."/>
            <person name="Bailey B.A."/>
            <person name="Cohen S.P."/>
        </authorList>
    </citation>
    <scope>NUCLEOTIDE SEQUENCE [LARGE SCALE GENOMIC DNA]</scope>
    <source>
        <strain evidence="2 3">MS-2</strain>
    </source>
</reference>
<name>A0ABR2ZUY5_9AGAR</name>
<dbReference type="PANTHER" id="PTHR33099">
    <property type="entry name" value="FE2OG DIOXYGENASE DOMAIN-CONTAINING PROTEIN"/>
    <property type="match status" value="1"/>
</dbReference>
<proteinExistence type="predicted"/>
<feature type="region of interest" description="Disordered" evidence="1">
    <location>
        <begin position="1157"/>
        <end position="1193"/>
    </location>
</feature>
<dbReference type="Gene3D" id="2.60.120.620">
    <property type="entry name" value="q2cbj1_9rhob like domain"/>
    <property type="match status" value="1"/>
</dbReference>
<organism evidence="2 3">
    <name type="scientific">Marasmius tenuissimus</name>
    <dbReference type="NCBI Taxonomy" id="585030"/>
    <lineage>
        <taxon>Eukaryota</taxon>
        <taxon>Fungi</taxon>
        <taxon>Dikarya</taxon>
        <taxon>Basidiomycota</taxon>
        <taxon>Agaricomycotina</taxon>
        <taxon>Agaricomycetes</taxon>
        <taxon>Agaricomycetidae</taxon>
        <taxon>Agaricales</taxon>
        <taxon>Marasmiineae</taxon>
        <taxon>Marasmiaceae</taxon>
        <taxon>Marasmius</taxon>
    </lineage>
</organism>
<protein>
    <recommendedName>
        <fullName evidence="4">Prolyl 4-hydroxylase alpha subunit Fe(2+) 2OG dioxygenase domain-containing protein</fullName>
    </recommendedName>
</protein>
<feature type="compositionally biased region" description="Acidic residues" evidence="1">
    <location>
        <begin position="1"/>
        <end position="24"/>
    </location>
</feature>
<evidence type="ECO:0000313" key="3">
    <source>
        <dbReference type="Proteomes" id="UP001437256"/>
    </source>
</evidence>
<dbReference type="EMBL" id="JBBXMP010000055">
    <property type="protein sequence ID" value="KAL0064874.1"/>
    <property type="molecule type" value="Genomic_DNA"/>
</dbReference>
<gene>
    <name evidence="2" type="ORF">AAF712_008127</name>
</gene>
<evidence type="ECO:0008006" key="4">
    <source>
        <dbReference type="Google" id="ProtNLM"/>
    </source>
</evidence>
<feature type="region of interest" description="Disordered" evidence="1">
    <location>
        <begin position="1"/>
        <end position="26"/>
    </location>
</feature>
<comment type="caution">
    <text evidence="2">The sequence shown here is derived from an EMBL/GenBank/DDBJ whole genome shotgun (WGS) entry which is preliminary data.</text>
</comment>
<dbReference type="PANTHER" id="PTHR33099:SF7">
    <property type="entry name" value="MYND-TYPE DOMAIN-CONTAINING PROTEIN"/>
    <property type="match status" value="1"/>
</dbReference>
<sequence length="1228" mass="138069">MDANDETLYDEDEESEMEDIDEDGFPILKDPSEYIVEDLEEALTSDLDFKGTFAFSKTYDNAPNPALCLEGLGTVGLPLSERDAKAVIEKSIEGPLGKSKRTIRDTEVRDTWRVDASKVQFQEPKWQSFMDKLVREVCQALGVSVQTGRPRYELYELLVHGTGFHCLPNVDTEKTNGMFASIIVVLPSRFTGGNTHISHGPLENILDSSGPSSTKTTVLSWYTNVRHEIKPITSGYRLALSYNLLHATNTICPSLSTVGNGISTLRHILLSWKQQESEPDKIIYMLDYKYSRASLSTLKGQDVHIIAAFDSLSRELGFSLGFAHIDHRQTGSYGGGSRYGRRRRDEYAHDECGCEYCESCEDEDEYDEDEDVGDDSDDVEMDYVHDRSTTVKNLVDLDGQPISESVSYNELDTIPATFDEYFEHEDWDYQRYERYERDYGGTVHRFFQRCGLVIWPNWVRVGKEEGNRRTVYSLQHLRTLTGSEPSNEELGLFDYVCRSTLHRRDPRTLRTLCQLARQWKRVDLWRETTGTSQGEQLAVILPLEEVAAAVTQFGYSNISKELRDIILSDESVKSRLDYLTGLETWARTKEGIPSREFVLSSVNDMRIFTFDNLLLVDPSQLSFLTDEVMKHGGVQQLKKRLVLILRVRLQLYSAANSVLPQLHKEPVRTDVLQSYATYLHTDIKRLAPDAVNQSLLKEIITEMLTCILEHLELFQVKTAPSSALYLQYRQPAATTLKGSPAMAMKFITQCLESDNPAIAIATLKRMMDMTGQTQDVAQARATAVLLPLIQLLSKDPKTKPYLPQLPLADISEVVIPLVLQSIEVQGGTFTQDTICAILDSLAICGTPELLMSVVLPKIRNFKWDETSWKLCMEQLYSRRKAFTTPESESGFPVKIIVAEMAKSYARKVSLPASHPTNSDSSFGIRNSQAATILAILYTCIKLGGRSALKAVLKRVLALNMTAQYIKNTLVPLLPGLCQLAQRVGKSVLSEPFMMATRTIMNNWVEVVLGAKPSEVATQPLLRRLERYKCKCWYCVQVCKFLTTPNMGQSITLDLICNASQNHVKQELQRHAYGAATYQATSHQRLTIKKDNVLFQSERWRATQQEGMKLLEKIGQEVVIRAIWGEDYTTFIHKMNGTPTSTPMASQNVGPHPTAGATGIAGPSRTQLPLPTRPTRRVLPGAPEVRRTNSRPQATTRTAIAHPVIPSPPTSITPAKRKFDAMIDLDSSP</sequence>
<evidence type="ECO:0000313" key="2">
    <source>
        <dbReference type="EMBL" id="KAL0064874.1"/>
    </source>
</evidence>
<dbReference type="Proteomes" id="UP001437256">
    <property type="component" value="Unassembled WGS sequence"/>
</dbReference>
<evidence type="ECO:0000256" key="1">
    <source>
        <dbReference type="SAM" id="MobiDB-lite"/>
    </source>
</evidence>